<evidence type="ECO:0000256" key="10">
    <source>
        <dbReference type="RuleBase" id="RU003694"/>
    </source>
</evidence>
<keyword evidence="3 8" id="KW-0808">Transferase</keyword>
<dbReference type="PANTHER" id="PTHR11712:SF336">
    <property type="entry name" value="3-OXOACYL-[ACYL-CARRIER-PROTEIN] SYNTHASE, MITOCHONDRIAL"/>
    <property type="match status" value="1"/>
</dbReference>
<dbReference type="CDD" id="cd00834">
    <property type="entry name" value="KAS_I_II"/>
    <property type="match status" value="1"/>
</dbReference>
<dbReference type="GO" id="GO:0004315">
    <property type="term" value="F:3-oxoacyl-[acyl-carrier-protein] synthase activity"/>
    <property type="evidence" value="ECO:0007669"/>
    <property type="project" value="InterPro"/>
</dbReference>
<dbReference type="GO" id="GO:0005739">
    <property type="term" value="C:mitochondrion"/>
    <property type="evidence" value="ECO:0007669"/>
    <property type="project" value="TreeGrafter"/>
</dbReference>
<evidence type="ECO:0000313" key="12">
    <source>
        <dbReference type="EMBL" id="KAF2400672.1"/>
    </source>
</evidence>
<protein>
    <recommendedName>
        <fullName evidence="8">3-oxoacyl-[acyl-carrier-protein] synthase</fullName>
    </recommendedName>
</protein>
<name>A0A6G1HXD4_9PEZI</name>
<keyword evidence="13" id="KW-1185">Reference proteome</keyword>
<keyword evidence="5" id="KW-0443">Lipid metabolism</keyword>
<evidence type="ECO:0000256" key="7">
    <source>
        <dbReference type="ARBA" id="ARBA00023315"/>
    </source>
</evidence>
<dbReference type="InterPro" id="IPR016039">
    <property type="entry name" value="Thiolase-like"/>
</dbReference>
<evidence type="ECO:0000259" key="11">
    <source>
        <dbReference type="PROSITE" id="PS52004"/>
    </source>
</evidence>
<dbReference type="Proteomes" id="UP000799640">
    <property type="component" value="Unassembled WGS sequence"/>
</dbReference>
<dbReference type="OrthoDB" id="5334845at2759"/>
<dbReference type="EMBL" id="ML996694">
    <property type="protein sequence ID" value="KAF2400672.1"/>
    <property type="molecule type" value="Genomic_DNA"/>
</dbReference>
<evidence type="ECO:0000256" key="6">
    <source>
        <dbReference type="ARBA" id="ARBA00023160"/>
    </source>
</evidence>
<feature type="active site" description="For beta-ketoacyl synthase activity" evidence="9">
    <location>
        <position position="172"/>
    </location>
</feature>
<dbReference type="SUPFAM" id="SSF53901">
    <property type="entry name" value="Thiolase-like"/>
    <property type="match status" value="2"/>
</dbReference>
<dbReference type="InterPro" id="IPR014030">
    <property type="entry name" value="Ketoacyl_synth_N"/>
</dbReference>
<dbReference type="InterPro" id="IPR018201">
    <property type="entry name" value="Ketoacyl_synth_AS"/>
</dbReference>
<dbReference type="FunFam" id="3.40.47.10:FF:000009">
    <property type="entry name" value="3-oxoacyl-[acyl-carrier-protein] synthase 2"/>
    <property type="match status" value="1"/>
</dbReference>
<dbReference type="NCBIfam" id="TIGR03150">
    <property type="entry name" value="fabF"/>
    <property type="match status" value="1"/>
</dbReference>
<dbReference type="Gene3D" id="3.40.47.10">
    <property type="match status" value="1"/>
</dbReference>
<dbReference type="InterPro" id="IPR014031">
    <property type="entry name" value="Ketoacyl_synth_C"/>
</dbReference>
<dbReference type="InterPro" id="IPR020841">
    <property type="entry name" value="PKS_Beta-ketoAc_synthase_dom"/>
</dbReference>
<dbReference type="GO" id="GO:0006633">
    <property type="term" value="P:fatty acid biosynthetic process"/>
    <property type="evidence" value="ECO:0007669"/>
    <property type="project" value="UniProtKB-KW"/>
</dbReference>
<dbReference type="Pfam" id="PF02801">
    <property type="entry name" value="Ketoacyl-synt_C"/>
    <property type="match status" value="1"/>
</dbReference>
<keyword evidence="4" id="KW-0276">Fatty acid metabolism</keyword>
<comment type="similarity">
    <text evidence="1 8 10">Belongs to the thiolase-like superfamily. Beta-ketoacyl-ACP synthases family.</text>
</comment>
<evidence type="ECO:0000256" key="4">
    <source>
        <dbReference type="ARBA" id="ARBA00022832"/>
    </source>
</evidence>
<dbReference type="PIRSF" id="PIRSF000447">
    <property type="entry name" value="KAS_II"/>
    <property type="match status" value="1"/>
</dbReference>
<dbReference type="AlphaFoldDB" id="A0A6G1HXD4"/>
<sequence length="430" mass="45271">MAARRVVVTGLGVVTPLGVGLKHAWPALLASKSGIRHLAGAEWDGLPVRIAGTIPEGPRAEGGWRASDWLEPGEERRIARFAQYALAAATEALDDAGWRPEREEDLRDTGVYIGSGIGALDEVVSTALAFSTGGYKKVSPHFVPRLLINLAAGHVSMKFGFRGPTHATATACTTGAHSIGDAARLIAHGDCNVVLAGGTESCIHPLAIAGFARARSLVTSFQTPESASRPFDRDRSGFVIAEGAGVMLLEELEHAKARGARIYAELRGYGLSSDAWHVTQPRADGEGPRRAMENALRFAGCRPREVDYVSAHATGTVLGDRAENGAVKEVLLGEEGWARAVEVNVGSVKGALGHLLGAAGAVEGVFAVKSVAEDVIPLTLNLDNPGDPPSEFNCNYIPHSAQHRRVDVALSNSFGFGGTNACLCFSKFKG</sequence>
<evidence type="ECO:0000313" key="13">
    <source>
        <dbReference type="Proteomes" id="UP000799640"/>
    </source>
</evidence>
<dbReference type="PANTHER" id="PTHR11712">
    <property type="entry name" value="POLYKETIDE SYNTHASE-RELATED"/>
    <property type="match status" value="1"/>
</dbReference>
<dbReference type="InterPro" id="IPR017568">
    <property type="entry name" value="3-oxoacyl-ACP_synth-2"/>
</dbReference>
<evidence type="ECO:0000256" key="5">
    <source>
        <dbReference type="ARBA" id="ARBA00023098"/>
    </source>
</evidence>
<dbReference type="PROSITE" id="PS00606">
    <property type="entry name" value="KS3_1"/>
    <property type="match status" value="1"/>
</dbReference>
<evidence type="ECO:0000256" key="3">
    <source>
        <dbReference type="ARBA" id="ARBA00022679"/>
    </source>
</evidence>
<evidence type="ECO:0000256" key="8">
    <source>
        <dbReference type="PIRNR" id="PIRNR000447"/>
    </source>
</evidence>
<reference evidence="12" key="1">
    <citation type="journal article" date="2020" name="Stud. Mycol.">
        <title>101 Dothideomycetes genomes: a test case for predicting lifestyles and emergence of pathogens.</title>
        <authorList>
            <person name="Haridas S."/>
            <person name="Albert R."/>
            <person name="Binder M."/>
            <person name="Bloem J."/>
            <person name="Labutti K."/>
            <person name="Salamov A."/>
            <person name="Andreopoulos B."/>
            <person name="Baker S."/>
            <person name="Barry K."/>
            <person name="Bills G."/>
            <person name="Bluhm B."/>
            <person name="Cannon C."/>
            <person name="Castanera R."/>
            <person name="Culley D."/>
            <person name="Daum C."/>
            <person name="Ezra D."/>
            <person name="Gonzalez J."/>
            <person name="Henrissat B."/>
            <person name="Kuo A."/>
            <person name="Liang C."/>
            <person name="Lipzen A."/>
            <person name="Lutzoni F."/>
            <person name="Magnuson J."/>
            <person name="Mondo S."/>
            <person name="Nolan M."/>
            <person name="Ohm R."/>
            <person name="Pangilinan J."/>
            <person name="Park H.-J."/>
            <person name="Ramirez L."/>
            <person name="Alfaro M."/>
            <person name="Sun H."/>
            <person name="Tritt A."/>
            <person name="Yoshinaga Y."/>
            <person name="Zwiers L.-H."/>
            <person name="Turgeon B."/>
            <person name="Goodwin S."/>
            <person name="Spatafora J."/>
            <person name="Crous P."/>
            <person name="Grigoriev I."/>
        </authorList>
    </citation>
    <scope>NUCLEOTIDE SEQUENCE</scope>
    <source>
        <strain evidence="12">CBS 262.69</strain>
    </source>
</reference>
<evidence type="ECO:0000256" key="1">
    <source>
        <dbReference type="ARBA" id="ARBA00008467"/>
    </source>
</evidence>
<dbReference type="PROSITE" id="PS52004">
    <property type="entry name" value="KS3_2"/>
    <property type="match status" value="1"/>
</dbReference>
<organism evidence="12 13">
    <name type="scientific">Trichodelitschia bisporula</name>
    <dbReference type="NCBI Taxonomy" id="703511"/>
    <lineage>
        <taxon>Eukaryota</taxon>
        <taxon>Fungi</taxon>
        <taxon>Dikarya</taxon>
        <taxon>Ascomycota</taxon>
        <taxon>Pezizomycotina</taxon>
        <taxon>Dothideomycetes</taxon>
        <taxon>Dothideomycetes incertae sedis</taxon>
        <taxon>Phaeotrichales</taxon>
        <taxon>Phaeotrichaceae</taxon>
        <taxon>Trichodelitschia</taxon>
    </lineage>
</organism>
<feature type="domain" description="Ketosynthase family 3 (KS3)" evidence="11">
    <location>
        <begin position="3"/>
        <end position="427"/>
    </location>
</feature>
<dbReference type="Pfam" id="PF00109">
    <property type="entry name" value="ketoacyl-synt"/>
    <property type="match status" value="1"/>
</dbReference>
<evidence type="ECO:0000256" key="2">
    <source>
        <dbReference type="ARBA" id="ARBA00022516"/>
    </source>
</evidence>
<dbReference type="InterPro" id="IPR000794">
    <property type="entry name" value="Beta-ketoacyl_synthase"/>
</dbReference>
<keyword evidence="2 8" id="KW-0444">Lipid biosynthesis</keyword>
<evidence type="ECO:0000256" key="9">
    <source>
        <dbReference type="PIRSR" id="PIRSR000447-1"/>
    </source>
</evidence>
<gene>
    <name evidence="12" type="ORF">EJ06DRAFT_493082</name>
</gene>
<keyword evidence="7" id="KW-0012">Acyltransferase</keyword>
<dbReference type="NCBIfam" id="NF005589">
    <property type="entry name" value="PRK07314.1"/>
    <property type="match status" value="1"/>
</dbReference>
<keyword evidence="6 8" id="KW-0275">Fatty acid biosynthesis</keyword>
<dbReference type="SMART" id="SM00825">
    <property type="entry name" value="PKS_KS"/>
    <property type="match status" value="1"/>
</dbReference>
<proteinExistence type="inferred from homology"/>
<accession>A0A6G1HXD4</accession>